<dbReference type="Pfam" id="PF03466">
    <property type="entry name" value="LysR_substrate"/>
    <property type="match status" value="1"/>
</dbReference>
<dbReference type="SUPFAM" id="SSF53850">
    <property type="entry name" value="Periplasmic binding protein-like II"/>
    <property type="match status" value="1"/>
</dbReference>
<dbReference type="EMBL" id="JAQQEZ010000021">
    <property type="protein sequence ID" value="MFM0004499.1"/>
    <property type="molecule type" value="Genomic_DNA"/>
</dbReference>
<feature type="domain" description="HTH lysR-type" evidence="5">
    <location>
        <begin position="4"/>
        <end position="61"/>
    </location>
</feature>
<dbReference type="Gene3D" id="1.10.10.10">
    <property type="entry name" value="Winged helix-like DNA-binding domain superfamily/Winged helix DNA-binding domain"/>
    <property type="match status" value="1"/>
</dbReference>
<keyword evidence="2" id="KW-0805">Transcription regulation</keyword>
<protein>
    <submittedName>
        <fullName evidence="6">LysR family transcriptional regulator</fullName>
    </submittedName>
</protein>
<evidence type="ECO:0000313" key="7">
    <source>
        <dbReference type="Proteomes" id="UP001629230"/>
    </source>
</evidence>
<dbReference type="Proteomes" id="UP001629230">
    <property type="component" value="Unassembled WGS sequence"/>
</dbReference>
<dbReference type="SUPFAM" id="SSF46785">
    <property type="entry name" value="Winged helix' DNA-binding domain"/>
    <property type="match status" value="1"/>
</dbReference>
<dbReference type="Gene3D" id="3.40.190.290">
    <property type="match status" value="1"/>
</dbReference>
<dbReference type="Pfam" id="PF00126">
    <property type="entry name" value="HTH_1"/>
    <property type="match status" value="1"/>
</dbReference>
<evidence type="ECO:0000259" key="5">
    <source>
        <dbReference type="PROSITE" id="PS50931"/>
    </source>
</evidence>
<gene>
    <name evidence="6" type="ORF">PQR57_26170</name>
</gene>
<accession>A0ABW9AWD2</accession>
<comment type="caution">
    <text evidence="6">The sequence shown here is derived from an EMBL/GenBank/DDBJ whole genome shotgun (WGS) entry which is preliminary data.</text>
</comment>
<keyword evidence="7" id="KW-1185">Reference proteome</keyword>
<evidence type="ECO:0000256" key="3">
    <source>
        <dbReference type="ARBA" id="ARBA00023125"/>
    </source>
</evidence>
<dbReference type="InterPro" id="IPR005119">
    <property type="entry name" value="LysR_subst-bd"/>
</dbReference>
<dbReference type="InterPro" id="IPR036390">
    <property type="entry name" value="WH_DNA-bd_sf"/>
</dbReference>
<dbReference type="InterPro" id="IPR000847">
    <property type="entry name" value="LysR_HTH_N"/>
</dbReference>
<dbReference type="InterPro" id="IPR058163">
    <property type="entry name" value="LysR-type_TF_proteobact-type"/>
</dbReference>
<evidence type="ECO:0000313" key="6">
    <source>
        <dbReference type="EMBL" id="MFM0004499.1"/>
    </source>
</evidence>
<keyword evidence="4" id="KW-0804">Transcription</keyword>
<dbReference type="PANTHER" id="PTHR30537">
    <property type="entry name" value="HTH-TYPE TRANSCRIPTIONAL REGULATOR"/>
    <property type="match status" value="1"/>
</dbReference>
<dbReference type="InterPro" id="IPR036388">
    <property type="entry name" value="WH-like_DNA-bd_sf"/>
</dbReference>
<dbReference type="PANTHER" id="PTHR30537:SF1">
    <property type="entry name" value="HTH-TYPE TRANSCRIPTIONAL REGULATOR PGRR"/>
    <property type="match status" value="1"/>
</dbReference>
<dbReference type="RefSeq" id="WP_408179335.1">
    <property type="nucleotide sequence ID" value="NZ_JAQQEZ010000021.1"/>
</dbReference>
<evidence type="ECO:0000256" key="2">
    <source>
        <dbReference type="ARBA" id="ARBA00023015"/>
    </source>
</evidence>
<reference evidence="6 7" key="1">
    <citation type="journal article" date="2024" name="Chem. Sci.">
        <title>Discovery of megapolipeptins by genome mining of a Burkholderiales bacteria collection.</title>
        <authorList>
            <person name="Paulo B.S."/>
            <person name="Recchia M.J.J."/>
            <person name="Lee S."/>
            <person name="Fergusson C.H."/>
            <person name="Romanowski S.B."/>
            <person name="Hernandez A."/>
            <person name="Krull N."/>
            <person name="Liu D.Y."/>
            <person name="Cavanagh H."/>
            <person name="Bos A."/>
            <person name="Gray C.A."/>
            <person name="Murphy B.T."/>
            <person name="Linington R.G."/>
            <person name="Eustaquio A.S."/>
        </authorList>
    </citation>
    <scope>NUCLEOTIDE SEQUENCE [LARGE SCALE GENOMIC DNA]</scope>
    <source>
        <strain evidence="6 7">RL17-350-BIC-A</strain>
    </source>
</reference>
<comment type="similarity">
    <text evidence="1">Belongs to the LysR transcriptional regulatory family.</text>
</comment>
<evidence type="ECO:0000256" key="4">
    <source>
        <dbReference type="ARBA" id="ARBA00023163"/>
    </source>
</evidence>
<name>A0ABW9AWD2_9BURK</name>
<sequence length="309" mass="34044">MNKPTLADLQAFMEVAARRSFRQAADQLGVSRSALSHAMRGLENDLGVRLLHRTTRSVSLTDAGERFLKRLNPVLGDLEEVLEDVARTDGQVSGTLRINGSEGAIRLLLQAVVPRFLALYPAMELDLVADGRLVDIVEGGFDAGVRLGEALHKDMIAVRFGDDMRFLTVASPGYLRQQGKPVTPDDLLQHRCIRQRLPSGKRYRWEFSRHGQEFTIDPPGALTLDSNALMIEAAIDGLGIAYVPEMYARAALARKRLVTVLDEWCPLVPGLFLYFPGNRHIPAGLRALIALLKESTGGTSREKPAIGLR</sequence>
<keyword evidence="3" id="KW-0238">DNA-binding</keyword>
<evidence type="ECO:0000256" key="1">
    <source>
        <dbReference type="ARBA" id="ARBA00009437"/>
    </source>
</evidence>
<dbReference type="CDD" id="cd08474">
    <property type="entry name" value="PBP2_CrgA_like_5"/>
    <property type="match status" value="1"/>
</dbReference>
<dbReference type="PROSITE" id="PS50931">
    <property type="entry name" value="HTH_LYSR"/>
    <property type="match status" value="1"/>
</dbReference>
<proteinExistence type="inferred from homology"/>
<organism evidence="6 7">
    <name type="scientific">Paraburkholderia dipogonis</name>
    <dbReference type="NCBI Taxonomy" id="1211383"/>
    <lineage>
        <taxon>Bacteria</taxon>
        <taxon>Pseudomonadati</taxon>
        <taxon>Pseudomonadota</taxon>
        <taxon>Betaproteobacteria</taxon>
        <taxon>Burkholderiales</taxon>
        <taxon>Burkholderiaceae</taxon>
        <taxon>Paraburkholderia</taxon>
    </lineage>
</organism>